<evidence type="ECO:0000256" key="1">
    <source>
        <dbReference type="SAM" id="MobiDB-lite"/>
    </source>
</evidence>
<reference evidence="2 3" key="1">
    <citation type="submission" date="2021-07" db="EMBL/GenBank/DDBJ databases">
        <title>The draft genome sequence of Sphingomicrobium sp. B8.</title>
        <authorList>
            <person name="Mu L."/>
        </authorList>
    </citation>
    <scope>NUCLEOTIDE SEQUENCE [LARGE SCALE GENOMIC DNA]</scope>
    <source>
        <strain evidence="2 3">B8</strain>
    </source>
</reference>
<protein>
    <submittedName>
        <fullName evidence="2">Uncharacterized protein</fullName>
    </submittedName>
</protein>
<name>A0ABS6V6S3_9SPHN</name>
<sequence>MSEHKAFASLSSGLLARKGSARPAMRRQGFGQVGPGGLDDLGWNDLGDPDYPDQDNEAAMARMAQADQLAPVDEPEGEGGEVVDAFKRNPISMLSPASSPVHDQREEIEAAFGYDENEEHHDGDDVFDETAELWEGDEDEAMDIDLGVGKSEPASFDEEPKLQRTVADLIPQAAPAEGTSAPLSDFSHLPSDLSNFGKPATPVEQPAAEDTQPEPTAASEEPEAIDAPEIYEEVSPPEGLVPFASDDEDADAPVAEEGPSVWDEPVEAEDTADEPVADADAPGFSGPLGPVLDALAASEQPAEPVVEETAEEEKAPVAIEPKLPDFEPVPFETGAELEAEDVAEEPLAEVPVEDEPVENLAEPVAFDAPVEDAIEPVVVETPAVEEPERIAASLDEVEPIASRSNAKGKAAFTLRLDQDVHLKLRLACALTGLSAQKFVSQALDRALSEMPELDELAEKSAKRAE</sequence>
<evidence type="ECO:0000313" key="3">
    <source>
        <dbReference type="Proteomes" id="UP000698028"/>
    </source>
</evidence>
<feature type="compositionally biased region" description="Acidic residues" evidence="1">
    <location>
        <begin position="264"/>
        <end position="277"/>
    </location>
</feature>
<feature type="compositionally biased region" description="Acidic residues" evidence="1">
    <location>
        <begin position="47"/>
        <end position="56"/>
    </location>
</feature>
<keyword evidence="3" id="KW-1185">Reference proteome</keyword>
<comment type="caution">
    <text evidence="2">The sequence shown here is derived from an EMBL/GenBank/DDBJ whole genome shotgun (WGS) entry which is preliminary data.</text>
</comment>
<dbReference type="EMBL" id="JAHVAH010000001">
    <property type="protein sequence ID" value="MBW0145264.1"/>
    <property type="molecule type" value="Genomic_DNA"/>
</dbReference>
<evidence type="ECO:0000313" key="2">
    <source>
        <dbReference type="EMBL" id="MBW0145264.1"/>
    </source>
</evidence>
<feature type="compositionally biased region" description="Acidic residues" evidence="1">
    <location>
        <begin position="125"/>
        <end position="143"/>
    </location>
</feature>
<gene>
    <name evidence="2" type="ORF">KTQ36_08155</name>
</gene>
<organism evidence="2 3">
    <name type="scientific">Sphingomicrobium clamense</name>
    <dbReference type="NCBI Taxonomy" id="2851013"/>
    <lineage>
        <taxon>Bacteria</taxon>
        <taxon>Pseudomonadati</taxon>
        <taxon>Pseudomonadota</taxon>
        <taxon>Alphaproteobacteria</taxon>
        <taxon>Sphingomonadales</taxon>
        <taxon>Sphingomonadaceae</taxon>
        <taxon>Sphingomicrobium</taxon>
    </lineage>
</organism>
<proteinExistence type="predicted"/>
<accession>A0ABS6V6S3</accession>
<dbReference type="RefSeq" id="WP_218633929.1">
    <property type="nucleotide sequence ID" value="NZ_JAHVAH010000001.1"/>
</dbReference>
<dbReference type="Proteomes" id="UP000698028">
    <property type="component" value="Unassembled WGS sequence"/>
</dbReference>
<feature type="region of interest" description="Disordered" evidence="1">
    <location>
        <begin position="18"/>
        <end position="329"/>
    </location>
</feature>
<feature type="compositionally biased region" description="Acidic residues" evidence="1">
    <location>
        <begin position="220"/>
        <end position="232"/>
    </location>
</feature>